<evidence type="ECO:0000313" key="1">
    <source>
        <dbReference type="EMBL" id="CAF1470856.1"/>
    </source>
</evidence>
<comment type="caution">
    <text evidence="1">The sequence shown here is derived from an EMBL/GenBank/DDBJ whole genome shotgun (WGS) entry which is preliminary data.</text>
</comment>
<protein>
    <submittedName>
        <fullName evidence="1">Uncharacterized protein</fullName>
    </submittedName>
</protein>
<organism evidence="1 2">
    <name type="scientific">Adineta ricciae</name>
    <name type="common">Rotifer</name>
    <dbReference type="NCBI Taxonomy" id="249248"/>
    <lineage>
        <taxon>Eukaryota</taxon>
        <taxon>Metazoa</taxon>
        <taxon>Spiralia</taxon>
        <taxon>Gnathifera</taxon>
        <taxon>Rotifera</taxon>
        <taxon>Eurotatoria</taxon>
        <taxon>Bdelloidea</taxon>
        <taxon>Adinetida</taxon>
        <taxon>Adinetidae</taxon>
        <taxon>Adineta</taxon>
    </lineage>
</organism>
<dbReference type="EMBL" id="CAJNOR010004050">
    <property type="protein sequence ID" value="CAF1470856.1"/>
    <property type="molecule type" value="Genomic_DNA"/>
</dbReference>
<keyword evidence="2" id="KW-1185">Reference proteome</keyword>
<reference evidence="1" key="1">
    <citation type="submission" date="2021-02" db="EMBL/GenBank/DDBJ databases">
        <authorList>
            <person name="Nowell W R."/>
        </authorList>
    </citation>
    <scope>NUCLEOTIDE SEQUENCE</scope>
</reference>
<dbReference type="AlphaFoldDB" id="A0A815R1N8"/>
<evidence type="ECO:0000313" key="2">
    <source>
        <dbReference type="Proteomes" id="UP000663828"/>
    </source>
</evidence>
<sequence>MELADRYDDNDTSDSDFAEDIDEYILRIYRCSNRSQAIKLRTQALRYIDQWRIQQLELLDECVRQAGQAVLNAFDDSQDRQQVTKNTHRSKQVQIKSSNNLLNDSHHRYSVDKIEEQVEIFVDRLNSSSSAHKKIAFNSIDFGRDFTFETLAHLSSPSSTKDIAMVLCEKHTLVYSQQSNELNILSLDNNKRSVRTQLEKNVLIRDLCYVDWLSKCIVIADDKIYLLDYRTTQCDMIDYGVNYVCGTVDNLRCIFYLIKHKTLYKYDKSSLETLQADQYPIADGYDCRRIALDNQTNDHLALLVLANDEKNYILVYSTASLADGYLYKIMIDDRIEREWICSSGNHGWLVRGSYPGSSFDLNKNGLGSMFMYNGYSSYSDEIQRHSICNSPLSCNVPSSVAEKIAAPYLTHIYELIVSNRPFSVTTDKDFKWTLEIFAFGFTCEESAIYQLCANVYVEWLKVFENSSTHSNSIPPILRDKT</sequence>
<name>A0A815R1N8_ADIRI</name>
<proteinExistence type="predicted"/>
<feature type="non-terminal residue" evidence="1">
    <location>
        <position position="1"/>
    </location>
</feature>
<accession>A0A815R1N8</accession>
<gene>
    <name evidence="1" type="ORF">XAT740_LOCUS37970</name>
</gene>
<dbReference type="Proteomes" id="UP000663828">
    <property type="component" value="Unassembled WGS sequence"/>
</dbReference>